<accession>A0A821IJ86</accession>
<proteinExistence type="predicted"/>
<protein>
    <submittedName>
        <fullName evidence="1">Uncharacterized protein</fullName>
    </submittedName>
</protein>
<organism evidence="1 2">
    <name type="scientific">Rotaria socialis</name>
    <dbReference type="NCBI Taxonomy" id="392032"/>
    <lineage>
        <taxon>Eukaryota</taxon>
        <taxon>Metazoa</taxon>
        <taxon>Spiralia</taxon>
        <taxon>Gnathifera</taxon>
        <taxon>Rotifera</taxon>
        <taxon>Eurotatoria</taxon>
        <taxon>Bdelloidea</taxon>
        <taxon>Philodinida</taxon>
        <taxon>Philodinidae</taxon>
        <taxon>Rotaria</taxon>
    </lineage>
</organism>
<comment type="caution">
    <text evidence="1">The sequence shown here is derived from an EMBL/GenBank/DDBJ whole genome shotgun (WGS) entry which is preliminary data.</text>
</comment>
<evidence type="ECO:0000313" key="1">
    <source>
        <dbReference type="EMBL" id="CAF4704307.1"/>
    </source>
</evidence>
<sequence length="108" mass="12440">MKLPKQRVYLFESIYRVSSGLNPLVTQTLFECALKPQNSTTQFQEESPNLDIISALLLFCHFSPSTVYHYRNILQQAATISSTANKNNDLNRLRQQCLALVRQPYFTL</sequence>
<dbReference type="Proteomes" id="UP000663873">
    <property type="component" value="Unassembled WGS sequence"/>
</dbReference>
<keyword evidence="2" id="KW-1185">Reference proteome</keyword>
<dbReference type="EMBL" id="CAJOBP010035068">
    <property type="protein sequence ID" value="CAF4704307.1"/>
    <property type="molecule type" value="Genomic_DNA"/>
</dbReference>
<dbReference type="AlphaFoldDB" id="A0A821IJ86"/>
<name>A0A821IJ86_9BILA</name>
<reference evidence="1" key="1">
    <citation type="submission" date="2021-02" db="EMBL/GenBank/DDBJ databases">
        <authorList>
            <person name="Nowell W R."/>
        </authorList>
    </citation>
    <scope>NUCLEOTIDE SEQUENCE</scope>
</reference>
<gene>
    <name evidence="1" type="ORF">UJA718_LOCUS36402</name>
</gene>
<evidence type="ECO:0000313" key="2">
    <source>
        <dbReference type="Proteomes" id="UP000663873"/>
    </source>
</evidence>